<dbReference type="SUPFAM" id="SSF54637">
    <property type="entry name" value="Thioesterase/thiol ester dehydrase-isomerase"/>
    <property type="match status" value="2"/>
</dbReference>
<dbReference type="EMBL" id="CP093442">
    <property type="protein sequence ID" value="UOF01634.1"/>
    <property type="molecule type" value="Genomic_DNA"/>
</dbReference>
<dbReference type="Pfam" id="PF20791">
    <property type="entry name" value="Acyl-ACP_TE_C"/>
    <property type="match status" value="1"/>
</dbReference>
<dbReference type="PANTHER" id="PTHR31727">
    <property type="entry name" value="OLEOYL-ACYL CARRIER PROTEIN THIOESTERASE 1, CHLOROPLASTIC"/>
    <property type="match status" value="1"/>
</dbReference>
<dbReference type="Gene3D" id="3.10.129.10">
    <property type="entry name" value="Hotdog Thioesterase"/>
    <property type="match status" value="1"/>
</dbReference>
<feature type="domain" description="Acyl-ACP thioesterase N-terminal hotdog" evidence="8">
    <location>
        <begin position="9"/>
        <end position="124"/>
    </location>
</feature>
<evidence type="ECO:0000313" key="10">
    <source>
        <dbReference type="EMBL" id="UOF01634.1"/>
    </source>
</evidence>
<keyword evidence="5" id="KW-0809">Transit peptide</keyword>
<keyword evidence="4" id="KW-0276">Fatty acid metabolism</keyword>
<keyword evidence="3" id="KW-0378">Hydrolase</keyword>
<dbReference type="CDD" id="cd00586">
    <property type="entry name" value="4HBT"/>
    <property type="match status" value="1"/>
</dbReference>
<sequence length="256" mass="29338">METKQPLWSETFKVTSLLVNPMGRLGLYGLLNLLQETSWIHAEHLGFGVSSMEEHGLYWVVTRQHLKVHSWANYGDKLTIQTWIRAPEGSFTNREFKVFDESGKEVAQCTSTFIAIDKTTKKLLAAHELQSMESFTLNESTGLVAEKITAQGDYETLAQFQVRNSDLDINQHVNNTKYAQWVLDAIPYQFHKTLRLKSYAVNFLAETFLGDTVRIERDCHTIDVSKASHGVSTYRGLRISDEKVLFTSQLEWERKS</sequence>
<dbReference type="Pfam" id="PF01643">
    <property type="entry name" value="Acyl-ACP_TE"/>
    <property type="match status" value="1"/>
</dbReference>
<feature type="domain" description="Acyl-ACP thioesterase-like C-terminal" evidence="9">
    <location>
        <begin position="155"/>
        <end position="234"/>
    </location>
</feature>
<organism evidence="10 11">
    <name type="scientific">Bdellovibrio reynosensis</name>
    <dbReference type="NCBI Taxonomy" id="2835041"/>
    <lineage>
        <taxon>Bacteria</taxon>
        <taxon>Pseudomonadati</taxon>
        <taxon>Bdellovibrionota</taxon>
        <taxon>Bdellovibrionia</taxon>
        <taxon>Bdellovibrionales</taxon>
        <taxon>Pseudobdellovibrionaceae</taxon>
        <taxon>Bdellovibrio</taxon>
    </lineage>
</organism>
<evidence type="ECO:0000256" key="1">
    <source>
        <dbReference type="ARBA" id="ARBA00006500"/>
    </source>
</evidence>
<dbReference type="RefSeq" id="WP_243538173.1">
    <property type="nucleotide sequence ID" value="NZ_CP093442.1"/>
</dbReference>
<keyword evidence="6" id="KW-0443">Lipid metabolism</keyword>
<comment type="similarity">
    <text evidence="1">Belongs to the acyl-ACP thioesterase family.</text>
</comment>
<evidence type="ECO:0000256" key="6">
    <source>
        <dbReference type="ARBA" id="ARBA00023098"/>
    </source>
</evidence>
<dbReference type="Proteomes" id="UP000830116">
    <property type="component" value="Chromosome"/>
</dbReference>
<evidence type="ECO:0000256" key="5">
    <source>
        <dbReference type="ARBA" id="ARBA00022946"/>
    </source>
</evidence>
<dbReference type="InterPro" id="IPR049427">
    <property type="entry name" value="Acyl-ACP_TE_C"/>
</dbReference>
<protein>
    <submittedName>
        <fullName evidence="10">Thioesterase</fullName>
    </submittedName>
</protein>
<dbReference type="InterPro" id="IPR045023">
    <property type="entry name" value="FATA/B"/>
</dbReference>
<name>A0ABY4CAZ2_9BACT</name>
<evidence type="ECO:0000256" key="3">
    <source>
        <dbReference type="ARBA" id="ARBA00022801"/>
    </source>
</evidence>
<keyword evidence="2" id="KW-0444">Lipid biosynthesis</keyword>
<keyword evidence="7" id="KW-0275">Fatty acid biosynthesis</keyword>
<evidence type="ECO:0000256" key="2">
    <source>
        <dbReference type="ARBA" id="ARBA00022516"/>
    </source>
</evidence>
<evidence type="ECO:0000256" key="4">
    <source>
        <dbReference type="ARBA" id="ARBA00022832"/>
    </source>
</evidence>
<proteinExistence type="inferred from homology"/>
<dbReference type="InterPro" id="IPR002864">
    <property type="entry name" value="Acyl-ACP_thioesterase_NHD"/>
</dbReference>
<evidence type="ECO:0000313" key="11">
    <source>
        <dbReference type="Proteomes" id="UP000830116"/>
    </source>
</evidence>
<evidence type="ECO:0000256" key="7">
    <source>
        <dbReference type="ARBA" id="ARBA00023160"/>
    </source>
</evidence>
<reference evidence="10" key="1">
    <citation type="submission" date="2022-03" db="EMBL/GenBank/DDBJ databases">
        <title>Genome Identification and Characterization of new species Bdellovibrio reynosense LBG001 sp. nov. from a Mexico soil sample.</title>
        <authorList>
            <person name="Camilli A."/>
            <person name="Ajao Y."/>
            <person name="Guo X."/>
        </authorList>
    </citation>
    <scope>NUCLEOTIDE SEQUENCE</scope>
    <source>
        <strain evidence="10">LBG001</strain>
    </source>
</reference>
<evidence type="ECO:0000259" key="8">
    <source>
        <dbReference type="Pfam" id="PF01643"/>
    </source>
</evidence>
<gene>
    <name evidence="10" type="ORF">MNR06_01535</name>
</gene>
<dbReference type="InterPro" id="IPR029069">
    <property type="entry name" value="HotDog_dom_sf"/>
</dbReference>
<evidence type="ECO:0000259" key="9">
    <source>
        <dbReference type="Pfam" id="PF20791"/>
    </source>
</evidence>
<dbReference type="PANTHER" id="PTHR31727:SF6">
    <property type="entry name" value="OLEOYL-ACYL CARRIER PROTEIN THIOESTERASE 1, CHLOROPLASTIC"/>
    <property type="match status" value="1"/>
</dbReference>
<keyword evidence="11" id="KW-1185">Reference proteome</keyword>
<accession>A0ABY4CAZ2</accession>